<comment type="caution">
    <text evidence="3">The sequence shown here is derived from an EMBL/GenBank/DDBJ whole genome shotgun (WGS) entry which is preliminary data.</text>
</comment>
<feature type="domain" description="EGF-like" evidence="2">
    <location>
        <begin position="127"/>
        <end position="163"/>
    </location>
</feature>
<evidence type="ECO:0000313" key="3">
    <source>
        <dbReference type="EMBL" id="KAK7099240.1"/>
    </source>
</evidence>
<dbReference type="AlphaFoldDB" id="A0AAN9B4M6"/>
<sequence>MLILRLTTALFLLTAGVLAANKTAGESCTATDTCTFPDSYCDAGQTKTCQCNTGFALAGSTCARVHGQACDASMCAHQDMICKDNKCACDTTANVKAGSANDDTCECADSYTRRSSDSKCVKNLTQACTADADCVDNAECSSQKKCACKTGYKVITSEETRCTACADGYVEESGVCNTISGESCTPSANTCVNNSTCTLGTGTTKGTCICNDADNVMADTITGKCKCKANYGLTAAGKCALVDGQECSAATDKCVDNAVCKTRTNEQVQKCTCDDTKLYVADPSRTKLCVCDSAKAWEKDGKCYLRNGQQCSNVAECYPAPGKVCRAVTNGGDTVCTCDENKHIVTVVRGVICKCADTYIREGDDCLIKAGEGCTAATDTCITNSICSGSPSTCKCNDEYPEYFFGRCAKKLKEVGDACKTTKDADPCTTHAICDKLTKKCVCDLANNVKSSTGAGCDCKDNFVNRDGHCLATIGQSCMGKDTPNLCVSGATCKDNSTTPWKDFVCTCKGTVQDDGTCGAAAVVTSLVVLMAGLLVTSRFV</sequence>
<feature type="chain" id="PRO_5042979104" description="EGF-like domain-containing protein" evidence="1">
    <location>
        <begin position="20"/>
        <end position="541"/>
    </location>
</feature>
<dbReference type="EMBL" id="JBAMIC010000012">
    <property type="protein sequence ID" value="KAK7099240.1"/>
    <property type="molecule type" value="Genomic_DNA"/>
</dbReference>
<organism evidence="3 4">
    <name type="scientific">Littorina saxatilis</name>
    <dbReference type="NCBI Taxonomy" id="31220"/>
    <lineage>
        <taxon>Eukaryota</taxon>
        <taxon>Metazoa</taxon>
        <taxon>Spiralia</taxon>
        <taxon>Lophotrochozoa</taxon>
        <taxon>Mollusca</taxon>
        <taxon>Gastropoda</taxon>
        <taxon>Caenogastropoda</taxon>
        <taxon>Littorinimorpha</taxon>
        <taxon>Littorinoidea</taxon>
        <taxon>Littorinidae</taxon>
        <taxon>Littorina</taxon>
    </lineage>
</organism>
<dbReference type="SMART" id="SM00181">
    <property type="entry name" value="EGF"/>
    <property type="match status" value="6"/>
</dbReference>
<protein>
    <recommendedName>
        <fullName evidence="2">EGF-like domain-containing protein</fullName>
    </recommendedName>
</protein>
<proteinExistence type="predicted"/>
<evidence type="ECO:0000256" key="1">
    <source>
        <dbReference type="SAM" id="SignalP"/>
    </source>
</evidence>
<feature type="domain" description="EGF-like" evidence="2">
    <location>
        <begin position="74"/>
        <end position="121"/>
    </location>
</feature>
<name>A0AAN9B4M6_9CAEN</name>
<gene>
    <name evidence="3" type="ORF">V1264_003416</name>
</gene>
<dbReference type="Proteomes" id="UP001374579">
    <property type="component" value="Unassembled WGS sequence"/>
</dbReference>
<feature type="signal peptide" evidence="1">
    <location>
        <begin position="1"/>
        <end position="19"/>
    </location>
</feature>
<accession>A0AAN9B4M6</accession>
<reference evidence="3 4" key="1">
    <citation type="submission" date="2024-02" db="EMBL/GenBank/DDBJ databases">
        <title>Chromosome-scale genome assembly of the rough periwinkle Littorina saxatilis.</title>
        <authorList>
            <person name="De Jode A."/>
            <person name="Faria R."/>
            <person name="Formenti G."/>
            <person name="Sims Y."/>
            <person name="Smith T.P."/>
            <person name="Tracey A."/>
            <person name="Wood J.M.D."/>
            <person name="Zagrodzka Z.B."/>
            <person name="Johannesson K."/>
            <person name="Butlin R.K."/>
            <person name="Leder E.H."/>
        </authorList>
    </citation>
    <scope>NUCLEOTIDE SEQUENCE [LARGE SCALE GENOMIC DNA]</scope>
    <source>
        <strain evidence="3">Snail1</strain>
        <tissue evidence="3">Muscle</tissue>
    </source>
</reference>
<evidence type="ECO:0000259" key="2">
    <source>
        <dbReference type="SMART" id="SM00181"/>
    </source>
</evidence>
<dbReference type="InterPro" id="IPR000742">
    <property type="entry name" value="EGF"/>
</dbReference>
<feature type="domain" description="EGF-like" evidence="2">
    <location>
        <begin position="418"/>
        <end position="471"/>
    </location>
</feature>
<evidence type="ECO:0000313" key="4">
    <source>
        <dbReference type="Proteomes" id="UP001374579"/>
    </source>
</evidence>
<feature type="domain" description="EGF-like" evidence="2">
    <location>
        <begin position="477"/>
        <end position="519"/>
    </location>
</feature>
<feature type="domain" description="EGF-like" evidence="2">
    <location>
        <begin position="183"/>
        <end position="240"/>
    </location>
</feature>
<keyword evidence="4" id="KW-1185">Reference proteome</keyword>
<keyword evidence="1" id="KW-0732">Signal</keyword>
<feature type="domain" description="EGF-like" evidence="2">
    <location>
        <begin position="27"/>
        <end position="63"/>
    </location>
</feature>